<proteinExistence type="inferred from homology"/>
<dbReference type="GO" id="GO:0042910">
    <property type="term" value="F:xenobiotic transmembrane transporter activity"/>
    <property type="evidence" value="ECO:0007669"/>
    <property type="project" value="InterPro"/>
</dbReference>
<dbReference type="GO" id="GO:0016020">
    <property type="term" value="C:membrane"/>
    <property type="evidence" value="ECO:0007669"/>
    <property type="project" value="InterPro"/>
</dbReference>
<keyword evidence="2" id="KW-0812">Transmembrane</keyword>
<dbReference type="Pfam" id="PF01554">
    <property type="entry name" value="MatE"/>
    <property type="match status" value="1"/>
</dbReference>
<keyword evidence="2" id="KW-1133">Transmembrane helix</keyword>
<dbReference type="Proteomes" id="UP001374535">
    <property type="component" value="Chromosome 4"/>
</dbReference>
<dbReference type="EMBL" id="CP144697">
    <property type="protein sequence ID" value="WVZ15071.1"/>
    <property type="molecule type" value="Genomic_DNA"/>
</dbReference>
<sequence length="105" mass="11774">MSHPRAARYSFCVTMFQSLLLGILFMTVTFLSKEEFAKIFTNSEEMIGAAADLAYLLGVSMVLNSVSQVMLGDSLLFQLQKLYSVTCCPYLMIVPQLLQVTLMLF</sequence>
<comment type="similarity">
    <text evidence="1">Belongs to the multi antimicrobial extrusion (MATE) (TC 2.A.66.1) family.</text>
</comment>
<dbReference type="InterPro" id="IPR002528">
    <property type="entry name" value="MATE_fam"/>
</dbReference>
<evidence type="ECO:0000256" key="1">
    <source>
        <dbReference type="ARBA" id="ARBA00010199"/>
    </source>
</evidence>
<evidence type="ECO:0000313" key="3">
    <source>
        <dbReference type="EMBL" id="WVZ15071.1"/>
    </source>
</evidence>
<dbReference type="GO" id="GO:0015297">
    <property type="term" value="F:antiporter activity"/>
    <property type="evidence" value="ECO:0007669"/>
    <property type="project" value="InterPro"/>
</dbReference>
<feature type="transmembrane region" description="Helical" evidence="2">
    <location>
        <begin position="83"/>
        <end position="104"/>
    </location>
</feature>
<keyword evidence="2" id="KW-0472">Membrane</keyword>
<reference evidence="3 4" key="1">
    <citation type="journal article" date="2023" name="Life. Sci Alliance">
        <title>Evolutionary insights into 3D genome organization and epigenetic landscape of Vigna mungo.</title>
        <authorList>
            <person name="Junaid A."/>
            <person name="Singh B."/>
            <person name="Bhatia S."/>
        </authorList>
    </citation>
    <scope>NUCLEOTIDE SEQUENCE [LARGE SCALE GENOMIC DNA]</scope>
    <source>
        <strain evidence="3">Urdbean</strain>
    </source>
</reference>
<feature type="transmembrane region" description="Helical" evidence="2">
    <location>
        <begin position="53"/>
        <end position="71"/>
    </location>
</feature>
<feature type="transmembrane region" description="Helical" evidence="2">
    <location>
        <begin position="6"/>
        <end position="32"/>
    </location>
</feature>
<protein>
    <submittedName>
        <fullName evidence="3">Uncharacterized protein</fullName>
    </submittedName>
</protein>
<dbReference type="PANTHER" id="PTHR11206">
    <property type="entry name" value="MULTIDRUG RESISTANCE PROTEIN"/>
    <property type="match status" value="1"/>
</dbReference>
<keyword evidence="4" id="KW-1185">Reference proteome</keyword>
<evidence type="ECO:0000256" key="2">
    <source>
        <dbReference type="SAM" id="Phobius"/>
    </source>
</evidence>
<name>A0AAQ3NRJ7_VIGMU</name>
<organism evidence="3 4">
    <name type="scientific">Vigna mungo</name>
    <name type="common">Black gram</name>
    <name type="synonym">Phaseolus mungo</name>
    <dbReference type="NCBI Taxonomy" id="3915"/>
    <lineage>
        <taxon>Eukaryota</taxon>
        <taxon>Viridiplantae</taxon>
        <taxon>Streptophyta</taxon>
        <taxon>Embryophyta</taxon>
        <taxon>Tracheophyta</taxon>
        <taxon>Spermatophyta</taxon>
        <taxon>Magnoliopsida</taxon>
        <taxon>eudicotyledons</taxon>
        <taxon>Gunneridae</taxon>
        <taxon>Pentapetalae</taxon>
        <taxon>rosids</taxon>
        <taxon>fabids</taxon>
        <taxon>Fabales</taxon>
        <taxon>Fabaceae</taxon>
        <taxon>Papilionoideae</taxon>
        <taxon>50 kb inversion clade</taxon>
        <taxon>NPAAA clade</taxon>
        <taxon>indigoferoid/millettioid clade</taxon>
        <taxon>Phaseoleae</taxon>
        <taxon>Vigna</taxon>
    </lineage>
</organism>
<accession>A0AAQ3NRJ7</accession>
<gene>
    <name evidence="3" type="ORF">V8G54_012637</name>
</gene>
<evidence type="ECO:0000313" key="4">
    <source>
        <dbReference type="Proteomes" id="UP001374535"/>
    </source>
</evidence>
<dbReference type="AlphaFoldDB" id="A0AAQ3NRJ7"/>